<evidence type="ECO:0000313" key="3">
    <source>
        <dbReference type="EMBL" id="KAH3664419.1"/>
    </source>
</evidence>
<dbReference type="Gene3D" id="1.10.3330.10">
    <property type="entry name" value="Oxo-4-hydroxy-4-carboxy-5-ureidoimidazoline decarboxylase"/>
    <property type="match status" value="1"/>
</dbReference>
<evidence type="ECO:0000256" key="1">
    <source>
        <dbReference type="ARBA" id="ARBA00022631"/>
    </source>
</evidence>
<dbReference type="SUPFAM" id="SSF158694">
    <property type="entry name" value="UraD-Like"/>
    <property type="match status" value="1"/>
</dbReference>
<dbReference type="Pfam" id="PF09349">
    <property type="entry name" value="OHCU_decarbox"/>
    <property type="match status" value="1"/>
</dbReference>
<dbReference type="Proteomes" id="UP000769528">
    <property type="component" value="Unassembled WGS sequence"/>
</dbReference>
<dbReference type="EMBL" id="JAEUBF010001473">
    <property type="protein sequence ID" value="KAH3664419.1"/>
    <property type="molecule type" value="Genomic_DNA"/>
</dbReference>
<organism evidence="3 4">
    <name type="scientific">Wickerhamomyces mucosus</name>
    <dbReference type="NCBI Taxonomy" id="1378264"/>
    <lineage>
        <taxon>Eukaryota</taxon>
        <taxon>Fungi</taxon>
        <taxon>Dikarya</taxon>
        <taxon>Ascomycota</taxon>
        <taxon>Saccharomycotina</taxon>
        <taxon>Saccharomycetes</taxon>
        <taxon>Phaffomycetales</taxon>
        <taxon>Wickerhamomycetaceae</taxon>
        <taxon>Wickerhamomyces</taxon>
    </lineage>
</organism>
<keyword evidence="4" id="KW-1185">Reference proteome</keyword>
<comment type="caution">
    <text evidence="3">The sequence shown here is derived from an EMBL/GenBank/DDBJ whole genome shotgun (WGS) entry which is preliminary data.</text>
</comment>
<protein>
    <recommendedName>
        <fullName evidence="2">Oxo-4-hydroxy-4-carboxy-5-ureidoimidazoline decarboxylase domain-containing protein</fullName>
    </recommendedName>
</protein>
<keyword evidence="1" id="KW-0659">Purine metabolism</keyword>
<dbReference type="PANTHER" id="PTHR37987:SF1">
    <property type="entry name" value="OXO-4-HYDROXY-4-CARBOXY-5-UREIDOIMIDAZOLINE DECARBOXYLASE DOMAIN-CONTAINING PROTEIN"/>
    <property type="match status" value="1"/>
</dbReference>
<evidence type="ECO:0000259" key="2">
    <source>
        <dbReference type="Pfam" id="PF09349"/>
    </source>
</evidence>
<sequence length="175" mass="20439">MSIYQLPPIESLSSLTHTSQVEILNHLFEPHKSIHEYLNPLLSKSYSSYIEFIDLCRKEFLKLDPTEDLTKDIISSHPRLGIPRQVLSQHSKNEQKNLQDDSSVGEFIQLNEYYENTFPGLRFVLFVNGRNKLEIKELLLQRIQRKNYSEEVRDALNAMCDIATDRYKKLIAAKL</sequence>
<dbReference type="InterPro" id="IPR036778">
    <property type="entry name" value="OHCU_decarboxylase_sf"/>
</dbReference>
<dbReference type="OrthoDB" id="5398391at2759"/>
<name>A0A9P8P3M1_9ASCO</name>
<gene>
    <name evidence="3" type="ORF">WICMUC_005804</name>
</gene>
<dbReference type="AlphaFoldDB" id="A0A9P8P3M1"/>
<reference evidence="3" key="1">
    <citation type="journal article" date="2021" name="Open Biol.">
        <title>Shared evolutionary footprints suggest mitochondrial oxidative damage underlies multiple complex I losses in fungi.</title>
        <authorList>
            <person name="Schikora-Tamarit M.A."/>
            <person name="Marcet-Houben M."/>
            <person name="Nosek J."/>
            <person name="Gabaldon T."/>
        </authorList>
    </citation>
    <scope>NUCLEOTIDE SEQUENCE</scope>
    <source>
        <strain evidence="3">CBS6341</strain>
    </source>
</reference>
<dbReference type="PANTHER" id="PTHR37987">
    <property type="entry name" value="CHROMOSOME 9, WHOLE GENOME SHOTGUN SEQUENCE"/>
    <property type="match status" value="1"/>
</dbReference>
<accession>A0A9P8P3M1</accession>
<reference evidence="3" key="2">
    <citation type="submission" date="2021-01" db="EMBL/GenBank/DDBJ databases">
        <authorList>
            <person name="Schikora-Tamarit M.A."/>
        </authorList>
    </citation>
    <scope>NUCLEOTIDE SEQUENCE</scope>
    <source>
        <strain evidence="3">CBS6341</strain>
    </source>
</reference>
<dbReference type="InterPro" id="IPR018020">
    <property type="entry name" value="OHCU_decarboxylase"/>
</dbReference>
<dbReference type="GO" id="GO:0006144">
    <property type="term" value="P:purine nucleobase metabolic process"/>
    <property type="evidence" value="ECO:0007669"/>
    <property type="project" value="UniProtKB-KW"/>
</dbReference>
<proteinExistence type="predicted"/>
<feature type="domain" description="Oxo-4-hydroxy-4-carboxy-5-ureidoimidazoline decarboxylase" evidence="2">
    <location>
        <begin position="14"/>
        <end position="167"/>
    </location>
</feature>
<evidence type="ECO:0000313" key="4">
    <source>
        <dbReference type="Proteomes" id="UP000769528"/>
    </source>
</evidence>